<organism evidence="2 3">
    <name type="scientific">Trichoplax adhaerens</name>
    <name type="common">Trichoplax reptans</name>
    <dbReference type="NCBI Taxonomy" id="10228"/>
    <lineage>
        <taxon>Eukaryota</taxon>
        <taxon>Metazoa</taxon>
        <taxon>Placozoa</taxon>
        <taxon>Uniplacotomia</taxon>
        <taxon>Trichoplacea</taxon>
        <taxon>Trichoplacidae</taxon>
        <taxon>Trichoplax</taxon>
    </lineage>
</organism>
<feature type="transmembrane region" description="Helical" evidence="1">
    <location>
        <begin position="377"/>
        <end position="407"/>
    </location>
</feature>
<keyword evidence="1" id="KW-0472">Membrane</keyword>
<sequence>MEKVFVILAILGAISFLSGSLSFFVIGVHPSNGTISAMTFTTPVLPAISIFSVITALLTYNQKPNATLLASIMALSVWSIALSTVNIITYCYIFISNNYFNTAPQCILFIVNIATALGISGLSCLSVNRYYKSLSACNDYERCSGWVRYYWTDEFCCTGSNQYYGSVGQGQVIASITLLVSSIVGLFGENSVFPMLFILAGTCLLTAGILGIITSKLQLPDAGIWFLTFSRAGGCGCWVSVMCNVIFIVHAKEYSRWNTATSLVIFAFTAISSIAGFFLSVSVEVIIGSRLGMHKYDPVKNGEPWQGYSQALKTKQFVLCFILTLCGCIFIAITFLTAILLHAAPFVLFTSLTSYFLIAAGRTAGNILKRKNVSIHSCYLVLCSMSSFCLAANFVLSIHQLLLWILIDKSPHKSPAFMIIDLVNIGVSLFCLFATLYSVYIYGNEVTKDVLTEEADAASEVRKDLL</sequence>
<feature type="transmembrane region" description="Helical" evidence="1">
    <location>
        <begin position="225"/>
        <end position="251"/>
    </location>
</feature>
<feature type="transmembrane region" description="Helical" evidence="1">
    <location>
        <begin position="346"/>
        <end position="365"/>
    </location>
</feature>
<dbReference type="Proteomes" id="UP000009022">
    <property type="component" value="Unassembled WGS sequence"/>
</dbReference>
<dbReference type="RefSeq" id="XP_002117389.1">
    <property type="nucleotide sequence ID" value="XM_002117353.1"/>
</dbReference>
<dbReference type="EMBL" id="DS985262">
    <property type="protein sequence ID" value="EDV20228.1"/>
    <property type="molecule type" value="Genomic_DNA"/>
</dbReference>
<keyword evidence="1" id="KW-1133">Transmembrane helix</keyword>
<keyword evidence="1" id="KW-0812">Transmembrane</keyword>
<gene>
    <name evidence="2" type="ORF">TRIADDRAFT_61408</name>
</gene>
<dbReference type="GeneID" id="6758601"/>
<feature type="transmembrane region" description="Helical" evidence="1">
    <location>
        <begin position="193"/>
        <end position="213"/>
    </location>
</feature>
<feature type="transmembrane region" description="Helical" evidence="1">
    <location>
        <begin position="72"/>
        <end position="95"/>
    </location>
</feature>
<name>B3SAW9_TRIAD</name>
<feature type="transmembrane region" description="Helical" evidence="1">
    <location>
        <begin position="38"/>
        <end position="60"/>
    </location>
</feature>
<dbReference type="CTD" id="6758601"/>
<reference evidence="2 3" key="1">
    <citation type="journal article" date="2008" name="Nature">
        <title>The Trichoplax genome and the nature of placozoans.</title>
        <authorList>
            <person name="Srivastava M."/>
            <person name="Begovic E."/>
            <person name="Chapman J."/>
            <person name="Putnam N.H."/>
            <person name="Hellsten U."/>
            <person name="Kawashima T."/>
            <person name="Kuo A."/>
            <person name="Mitros T."/>
            <person name="Salamov A."/>
            <person name="Carpenter M.L."/>
            <person name="Signorovitch A.Y."/>
            <person name="Moreno M.A."/>
            <person name="Kamm K."/>
            <person name="Grimwood J."/>
            <person name="Schmutz J."/>
            <person name="Shapiro H."/>
            <person name="Grigoriev I.V."/>
            <person name="Buss L.W."/>
            <person name="Schierwater B."/>
            <person name="Dellaporta S.L."/>
            <person name="Rokhsar D.S."/>
        </authorList>
    </citation>
    <scope>NUCLEOTIDE SEQUENCE [LARGE SCALE GENOMIC DNA]</scope>
    <source>
        <strain evidence="2 3">Grell-BS-1999</strain>
    </source>
</reference>
<dbReference type="PhylomeDB" id="B3SAW9"/>
<feature type="transmembrane region" description="Helical" evidence="1">
    <location>
        <begin position="107"/>
        <end position="125"/>
    </location>
</feature>
<feature type="transmembrane region" description="Helical" evidence="1">
    <location>
        <begin position="317"/>
        <end position="340"/>
    </location>
</feature>
<dbReference type="HOGENOM" id="CLU_587061_0_0_1"/>
<dbReference type="InParanoid" id="B3SAW9"/>
<evidence type="ECO:0000313" key="2">
    <source>
        <dbReference type="EMBL" id="EDV20228.1"/>
    </source>
</evidence>
<accession>B3SAW9</accession>
<keyword evidence="3" id="KW-1185">Reference proteome</keyword>
<dbReference type="AlphaFoldDB" id="B3SAW9"/>
<dbReference type="KEGG" id="tad:TRIADDRAFT_61408"/>
<feature type="transmembrane region" description="Helical" evidence="1">
    <location>
        <begin position="263"/>
        <end position="287"/>
    </location>
</feature>
<proteinExistence type="predicted"/>
<protein>
    <submittedName>
        <fullName evidence="2">Uncharacterized protein</fullName>
    </submittedName>
</protein>
<feature type="transmembrane region" description="Helical" evidence="1">
    <location>
        <begin position="170"/>
        <end position="187"/>
    </location>
</feature>
<evidence type="ECO:0000256" key="1">
    <source>
        <dbReference type="SAM" id="Phobius"/>
    </source>
</evidence>
<evidence type="ECO:0000313" key="3">
    <source>
        <dbReference type="Proteomes" id="UP000009022"/>
    </source>
</evidence>
<feature type="transmembrane region" description="Helical" evidence="1">
    <location>
        <begin position="419"/>
        <end position="442"/>
    </location>
</feature>